<name>A0A6G1E8X0_9ORYZ</name>
<comment type="caution">
    <text evidence="1">The sequence shown here is derived from an EMBL/GenBank/DDBJ whole genome shotgun (WGS) entry which is preliminary data.</text>
</comment>
<gene>
    <name evidence="1" type="ORF">E2562_038644</name>
</gene>
<evidence type="ECO:0000313" key="1">
    <source>
        <dbReference type="EMBL" id="KAF0921111.1"/>
    </source>
</evidence>
<accession>A0A6G1E8X0</accession>
<protein>
    <submittedName>
        <fullName evidence="1">Uncharacterized protein</fullName>
    </submittedName>
</protein>
<dbReference type="EMBL" id="SPHZ02000005">
    <property type="protein sequence ID" value="KAF0921111.1"/>
    <property type="molecule type" value="Genomic_DNA"/>
</dbReference>
<proteinExistence type="predicted"/>
<dbReference type="Proteomes" id="UP000479710">
    <property type="component" value="Unassembled WGS sequence"/>
</dbReference>
<reference evidence="1 2" key="1">
    <citation type="submission" date="2019-11" db="EMBL/GenBank/DDBJ databases">
        <title>Whole genome sequence of Oryza granulata.</title>
        <authorList>
            <person name="Li W."/>
        </authorList>
    </citation>
    <scope>NUCLEOTIDE SEQUENCE [LARGE SCALE GENOMIC DNA]</scope>
    <source>
        <strain evidence="2">cv. Menghai</strain>
        <tissue evidence="1">Leaf</tissue>
    </source>
</reference>
<evidence type="ECO:0000313" key="2">
    <source>
        <dbReference type="Proteomes" id="UP000479710"/>
    </source>
</evidence>
<keyword evidence="2" id="KW-1185">Reference proteome</keyword>
<dbReference type="AlphaFoldDB" id="A0A6G1E8X0"/>
<organism evidence="1 2">
    <name type="scientific">Oryza meyeriana var. granulata</name>
    <dbReference type="NCBI Taxonomy" id="110450"/>
    <lineage>
        <taxon>Eukaryota</taxon>
        <taxon>Viridiplantae</taxon>
        <taxon>Streptophyta</taxon>
        <taxon>Embryophyta</taxon>
        <taxon>Tracheophyta</taxon>
        <taxon>Spermatophyta</taxon>
        <taxon>Magnoliopsida</taxon>
        <taxon>Liliopsida</taxon>
        <taxon>Poales</taxon>
        <taxon>Poaceae</taxon>
        <taxon>BOP clade</taxon>
        <taxon>Oryzoideae</taxon>
        <taxon>Oryzeae</taxon>
        <taxon>Oryzinae</taxon>
        <taxon>Oryza</taxon>
        <taxon>Oryza meyeriana</taxon>
    </lineage>
</organism>
<sequence length="71" mass="7443">MGGPLGSGRRWGRPVRLPADVEAGTVHPNHGTGQPTAVADYGCLGQLDAEAETVMGWTMAVLQWKKGRGDA</sequence>